<evidence type="ECO:0000313" key="12">
    <source>
        <dbReference type="Proteomes" id="UP000054266"/>
    </source>
</evidence>
<feature type="transmembrane region" description="Helical" evidence="9">
    <location>
        <begin position="147"/>
        <end position="168"/>
    </location>
</feature>
<feature type="transmembrane region" description="Helical" evidence="9">
    <location>
        <begin position="435"/>
        <end position="455"/>
    </location>
</feature>
<evidence type="ECO:0000256" key="7">
    <source>
        <dbReference type="RuleBase" id="RU003346"/>
    </source>
</evidence>
<reference evidence="11 12" key="1">
    <citation type="submission" date="2015-01" db="EMBL/GenBank/DDBJ databases">
        <title>The Genome Sequence of Capronia semiimmersa CBS27337.</title>
        <authorList>
            <consortium name="The Broad Institute Genomics Platform"/>
            <person name="Cuomo C."/>
            <person name="de Hoog S."/>
            <person name="Gorbushina A."/>
            <person name="Stielow B."/>
            <person name="Teixiera M."/>
            <person name="Abouelleil A."/>
            <person name="Chapman S.B."/>
            <person name="Priest M."/>
            <person name="Young S.K."/>
            <person name="Wortman J."/>
            <person name="Nusbaum C."/>
            <person name="Birren B."/>
        </authorList>
    </citation>
    <scope>NUCLEOTIDE SEQUENCE [LARGE SCALE GENOMIC DNA]</scope>
    <source>
        <strain evidence="11 12">CBS 27337</strain>
    </source>
</reference>
<dbReference type="Proteomes" id="UP000054266">
    <property type="component" value="Unassembled WGS sequence"/>
</dbReference>
<dbReference type="AlphaFoldDB" id="A0A0D2CIF0"/>
<feature type="transmembrane region" description="Helical" evidence="9">
    <location>
        <begin position="370"/>
        <end position="393"/>
    </location>
</feature>
<dbReference type="InterPro" id="IPR003663">
    <property type="entry name" value="Sugar/inositol_transpt"/>
</dbReference>
<sequence>MGLQIQGKLISGYNLLIIAFATFGSITYGYCGGILVAAFGTPSFITYFGLDTDSNAAAITGALNGLFQAGGFFGALGTGIVSDKLGRCKGMFLASVVCVAGGALQAGSVHVAMYLVARFITGYGIGGLVMVVPLWQSEVAPPHARGLLVGLHGVSIMIGYSLSSWVGYGFYFVSDPVVSWRVPLALQCIPPLVLALGVYVIPESPRWLVENGQEERAKATLEKIYHNSGDPENTVADDEFGLIVSQLALERALPSSWASIFSLPHYRKRALIGFGVLLAGQLTGTIVVGYYQASYYTGLGFSGATSLMFSGFYMLIGMVGNGINAYLLDRVGRKWLMIAGLTGCIIALVGISVIQALFQGTTNRGGNIAGVFFLYLHIAIYASTIDATTYVYASEIWPTHLRAKGLGISCSGLFLGSLVLSVAAPTAFAHIAWRFYVILGSTCVVAIACFVRFLAETKGLPLEEIAAQFGDQVVTNTVGIAEEASSTSDRLDLTEKKGPDATTQG</sequence>
<accession>A0A0D2CIF0</accession>
<feature type="transmembrane region" description="Helical" evidence="9">
    <location>
        <begin position="311"/>
        <end position="328"/>
    </location>
</feature>
<dbReference type="PANTHER" id="PTHR48022">
    <property type="entry name" value="PLASTIDIC GLUCOSE TRANSPORTER 4"/>
    <property type="match status" value="1"/>
</dbReference>
<keyword evidence="6 9" id="KW-0472">Membrane</keyword>
<evidence type="ECO:0000256" key="3">
    <source>
        <dbReference type="ARBA" id="ARBA00022448"/>
    </source>
</evidence>
<evidence type="ECO:0000256" key="6">
    <source>
        <dbReference type="ARBA" id="ARBA00023136"/>
    </source>
</evidence>
<gene>
    <name evidence="11" type="ORF">PV04_07260</name>
</gene>
<feature type="transmembrane region" description="Helical" evidence="9">
    <location>
        <begin position="90"/>
        <end position="109"/>
    </location>
</feature>
<proteinExistence type="inferred from homology"/>
<dbReference type="SUPFAM" id="SSF103473">
    <property type="entry name" value="MFS general substrate transporter"/>
    <property type="match status" value="1"/>
</dbReference>
<evidence type="ECO:0000256" key="5">
    <source>
        <dbReference type="ARBA" id="ARBA00022989"/>
    </source>
</evidence>
<evidence type="ECO:0000256" key="1">
    <source>
        <dbReference type="ARBA" id="ARBA00004141"/>
    </source>
</evidence>
<name>A0A0D2CIF0_9EURO</name>
<dbReference type="PRINTS" id="PR00171">
    <property type="entry name" value="SUGRTRNSPORT"/>
</dbReference>
<dbReference type="PANTHER" id="PTHR48022:SF11">
    <property type="entry name" value="MONOSACCHARIDE TRANSPORTER (HXT8), PUTATIVE (AFU_ORTHOLOGUE AFUA_2G08120)-RELATED"/>
    <property type="match status" value="1"/>
</dbReference>
<evidence type="ECO:0000256" key="8">
    <source>
        <dbReference type="SAM" id="MobiDB-lite"/>
    </source>
</evidence>
<organism evidence="11 12">
    <name type="scientific">Phialophora macrospora</name>
    <dbReference type="NCBI Taxonomy" id="1851006"/>
    <lineage>
        <taxon>Eukaryota</taxon>
        <taxon>Fungi</taxon>
        <taxon>Dikarya</taxon>
        <taxon>Ascomycota</taxon>
        <taxon>Pezizomycotina</taxon>
        <taxon>Eurotiomycetes</taxon>
        <taxon>Chaetothyriomycetidae</taxon>
        <taxon>Chaetothyriales</taxon>
        <taxon>Herpotrichiellaceae</taxon>
        <taxon>Phialophora</taxon>
    </lineage>
</organism>
<feature type="transmembrane region" description="Helical" evidence="9">
    <location>
        <begin position="180"/>
        <end position="201"/>
    </location>
</feature>
<feature type="transmembrane region" description="Helical" evidence="9">
    <location>
        <begin position="56"/>
        <end position="78"/>
    </location>
</feature>
<feature type="transmembrane region" description="Helical" evidence="9">
    <location>
        <begin position="405"/>
        <end position="429"/>
    </location>
</feature>
<evidence type="ECO:0000259" key="10">
    <source>
        <dbReference type="PROSITE" id="PS50850"/>
    </source>
</evidence>
<dbReference type="InterPro" id="IPR020846">
    <property type="entry name" value="MFS_dom"/>
</dbReference>
<keyword evidence="5 9" id="KW-1133">Transmembrane helix</keyword>
<keyword evidence="3 7" id="KW-0813">Transport</keyword>
<feature type="compositionally biased region" description="Basic and acidic residues" evidence="8">
    <location>
        <begin position="489"/>
        <end position="499"/>
    </location>
</feature>
<dbReference type="FunFam" id="1.20.1250.20:FF:000134">
    <property type="entry name" value="MFS sugar transporter protein"/>
    <property type="match status" value="1"/>
</dbReference>
<dbReference type="Pfam" id="PF00083">
    <property type="entry name" value="Sugar_tr"/>
    <property type="match status" value="1"/>
</dbReference>
<feature type="domain" description="Major facilitator superfamily (MFS) profile" evidence="10">
    <location>
        <begin position="17"/>
        <end position="458"/>
    </location>
</feature>
<feature type="region of interest" description="Disordered" evidence="8">
    <location>
        <begin position="485"/>
        <end position="505"/>
    </location>
</feature>
<evidence type="ECO:0000256" key="9">
    <source>
        <dbReference type="SAM" id="Phobius"/>
    </source>
</evidence>
<dbReference type="PROSITE" id="PS50850">
    <property type="entry name" value="MFS"/>
    <property type="match status" value="1"/>
</dbReference>
<dbReference type="InterPro" id="IPR036259">
    <property type="entry name" value="MFS_trans_sf"/>
</dbReference>
<feature type="transmembrane region" description="Helical" evidence="9">
    <location>
        <begin position="12"/>
        <end position="36"/>
    </location>
</feature>
<dbReference type="GO" id="GO:0005351">
    <property type="term" value="F:carbohydrate:proton symporter activity"/>
    <property type="evidence" value="ECO:0007669"/>
    <property type="project" value="TreeGrafter"/>
</dbReference>
<evidence type="ECO:0000256" key="4">
    <source>
        <dbReference type="ARBA" id="ARBA00022692"/>
    </source>
</evidence>
<evidence type="ECO:0000256" key="2">
    <source>
        <dbReference type="ARBA" id="ARBA00010992"/>
    </source>
</evidence>
<dbReference type="GO" id="GO:0016020">
    <property type="term" value="C:membrane"/>
    <property type="evidence" value="ECO:0007669"/>
    <property type="project" value="UniProtKB-SubCell"/>
</dbReference>
<comment type="subcellular location">
    <subcellularLocation>
        <location evidence="1">Membrane</location>
        <topology evidence="1">Multi-pass membrane protein</topology>
    </subcellularLocation>
</comment>
<feature type="transmembrane region" description="Helical" evidence="9">
    <location>
        <begin position="335"/>
        <end position="358"/>
    </location>
</feature>
<keyword evidence="12" id="KW-1185">Reference proteome</keyword>
<dbReference type="HOGENOM" id="CLU_001265_30_13_1"/>
<comment type="similarity">
    <text evidence="2 7">Belongs to the major facilitator superfamily. Sugar transporter (TC 2.A.1.1) family.</text>
</comment>
<dbReference type="InterPro" id="IPR050360">
    <property type="entry name" value="MFS_Sugar_Transporters"/>
</dbReference>
<keyword evidence="4 9" id="KW-0812">Transmembrane</keyword>
<dbReference type="Gene3D" id="1.20.1250.20">
    <property type="entry name" value="MFS general substrate transporter like domains"/>
    <property type="match status" value="1"/>
</dbReference>
<evidence type="ECO:0000313" key="11">
    <source>
        <dbReference type="EMBL" id="KIW64966.1"/>
    </source>
</evidence>
<dbReference type="InterPro" id="IPR005828">
    <property type="entry name" value="MFS_sugar_transport-like"/>
</dbReference>
<feature type="transmembrane region" description="Helical" evidence="9">
    <location>
        <begin position="115"/>
        <end position="135"/>
    </location>
</feature>
<feature type="transmembrane region" description="Helical" evidence="9">
    <location>
        <begin position="270"/>
        <end position="291"/>
    </location>
</feature>
<dbReference type="NCBIfam" id="TIGR00879">
    <property type="entry name" value="SP"/>
    <property type="match status" value="1"/>
</dbReference>
<protein>
    <recommendedName>
        <fullName evidence="10">Major facilitator superfamily (MFS) profile domain-containing protein</fullName>
    </recommendedName>
</protein>
<dbReference type="EMBL" id="KN846960">
    <property type="protein sequence ID" value="KIW64966.1"/>
    <property type="molecule type" value="Genomic_DNA"/>
</dbReference>